<comment type="subcellular location">
    <subcellularLocation>
        <location evidence="1">Membrane</location>
        <topology evidence="1">Multi-pass membrane protein</topology>
    </subcellularLocation>
</comment>
<feature type="transmembrane region" description="Helical" evidence="13">
    <location>
        <begin position="632"/>
        <end position="653"/>
    </location>
</feature>
<dbReference type="SFLD" id="SFLDF00027">
    <property type="entry name" value="p-type_atpase"/>
    <property type="match status" value="1"/>
</dbReference>
<dbReference type="GO" id="GO:0046872">
    <property type="term" value="F:metal ion binding"/>
    <property type="evidence" value="ECO:0007669"/>
    <property type="project" value="UniProtKB-KW"/>
</dbReference>
<keyword evidence="16" id="KW-1185">Reference proteome</keyword>
<dbReference type="PRINTS" id="PR00119">
    <property type="entry name" value="CATATPASE"/>
</dbReference>
<dbReference type="InterPro" id="IPR023214">
    <property type="entry name" value="HAD_sf"/>
</dbReference>
<evidence type="ECO:0000256" key="4">
    <source>
        <dbReference type="ARBA" id="ARBA00022692"/>
    </source>
</evidence>
<dbReference type="Gene3D" id="3.40.50.1000">
    <property type="entry name" value="HAD superfamily/HAD-like"/>
    <property type="match status" value="1"/>
</dbReference>
<reference evidence="15 16" key="1">
    <citation type="journal article" date="2024" name="Microbiology">
        <title>Methylomarinum rosea sp. nov., a novel halophilic methanotrophic bacterium from the hypersaline Lake Elton.</title>
        <authorList>
            <person name="Suleimanov R.Z."/>
            <person name="Oshkin I.Y."/>
            <person name="Danilova O.V."/>
            <person name="Suzina N.E."/>
            <person name="Dedysh S.N."/>
        </authorList>
    </citation>
    <scope>NUCLEOTIDE SEQUENCE [LARGE SCALE GENOMIC DNA]</scope>
    <source>
        <strain evidence="15 16">Ch1-1</strain>
    </source>
</reference>
<dbReference type="InterPro" id="IPR059000">
    <property type="entry name" value="ATPase_P-type_domA"/>
</dbReference>
<evidence type="ECO:0000313" key="15">
    <source>
        <dbReference type="EMBL" id="XBS20163.1"/>
    </source>
</evidence>
<dbReference type="InterPro" id="IPR036412">
    <property type="entry name" value="HAD-like_sf"/>
</dbReference>
<dbReference type="SUPFAM" id="SSF81653">
    <property type="entry name" value="Calcium ATPase, transduction domain A"/>
    <property type="match status" value="1"/>
</dbReference>
<dbReference type="PROSITE" id="PS00154">
    <property type="entry name" value="ATPASE_E1_E2"/>
    <property type="match status" value="1"/>
</dbReference>
<feature type="transmembrane region" description="Helical" evidence="13">
    <location>
        <begin position="729"/>
        <end position="748"/>
    </location>
</feature>
<evidence type="ECO:0000259" key="14">
    <source>
        <dbReference type="SMART" id="SM00831"/>
    </source>
</evidence>
<evidence type="ECO:0000256" key="3">
    <source>
        <dbReference type="ARBA" id="ARBA00022553"/>
    </source>
</evidence>
<evidence type="ECO:0000256" key="10">
    <source>
        <dbReference type="ARBA" id="ARBA00022989"/>
    </source>
</evidence>
<feature type="domain" description="Cation-transporting P-type ATPase N-terminal" evidence="14">
    <location>
        <begin position="20"/>
        <end position="92"/>
    </location>
</feature>
<dbReference type="GO" id="GO:0008553">
    <property type="term" value="F:P-type proton-exporting transporter activity"/>
    <property type="evidence" value="ECO:0007669"/>
    <property type="project" value="InterPro"/>
</dbReference>
<evidence type="ECO:0000256" key="6">
    <source>
        <dbReference type="ARBA" id="ARBA00022741"/>
    </source>
</evidence>
<protein>
    <submittedName>
        <fullName evidence="15">Plasma-membrane proton-efflux P-type ATPase</fullName>
    </submittedName>
</protein>
<evidence type="ECO:0000256" key="13">
    <source>
        <dbReference type="SAM" id="Phobius"/>
    </source>
</evidence>
<dbReference type="FunFam" id="2.70.150.10:FF:000004">
    <property type="entry name" value="Plasma membrane ATPase"/>
    <property type="match status" value="1"/>
</dbReference>
<dbReference type="InterPro" id="IPR021327">
    <property type="entry name" value="DUF2934"/>
</dbReference>
<dbReference type="FunFam" id="3.40.50.1000:FF:000211">
    <property type="entry name" value="Plasma membrane ATPase"/>
    <property type="match status" value="1"/>
</dbReference>
<feature type="transmembrane region" description="Helical" evidence="13">
    <location>
        <begin position="691"/>
        <end position="717"/>
    </location>
</feature>
<feature type="transmembrane region" description="Helical" evidence="13">
    <location>
        <begin position="789"/>
        <end position="805"/>
    </location>
</feature>
<dbReference type="Pfam" id="PF00690">
    <property type="entry name" value="Cation_ATPase_N"/>
    <property type="match status" value="1"/>
</dbReference>
<dbReference type="PRINTS" id="PR00120">
    <property type="entry name" value="HATPASE"/>
</dbReference>
<dbReference type="GO" id="GO:0016887">
    <property type="term" value="F:ATP hydrolysis activity"/>
    <property type="evidence" value="ECO:0007669"/>
    <property type="project" value="InterPro"/>
</dbReference>
<dbReference type="InterPro" id="IPR004014">
    <property type="entry name" value="ATPase_P-typ_cation-transptr_N"/>
</dbReference>
<dbReference type="SMART" id="SM00831">
    <property type="entry name" value="Cation_ATPase_N"/>
    <property type="match status" value="1"/>
</dbReference>
<dbReference type="Proteomes" id="UP001225378">
    <property type="component" value="Chromosome"/>
</dbReference>
<dbReference type="Gene3D" id="3.40.1110.10">
    <property type="entry name" value="Calcium-transporting ATPase, cytoplasmic domain N"/>
    <property type="match status" value="1"/>
</dbReference>
<feature type="transmembrane region" description="Helical" evidence="13">
    <location>
        <begin position="68"/>
        <end position="90"/>
    </location>
</feature>
<accession>A0AAU7NTB9</accession>
<evidence type="ECO:0000256" key="1">
    <source>
        <dbReference type="ARBA" id="ARBA00004141"/>
    </source>
</evidence>
<evidence type="ECO:0000256" key="11">
    <source>
        <dbReference type="ARBA" id="ARBA00023136"/>
    </source>
</evidence>
<dbReference type="GO" id="GO:0005524">
    <property type="term" value="F:ATP binding"/>
    <property type="evidence" value="ECO:0007669"/>
    <property type="project" value="UniProtKB-KW"/>
</dbReference>
<organism evidence="15 16">
    <name type="scientific">Methylomarinum roseum</name>
    <dbReference type="NCBI Taxonomy" id="3067653"/>
    <lineage>
        <taxon>Bacteria</taxon>
        <taxon>Pseudomonadati</taxon>
        <taxon>Pseudomonadota</taxon>
        <taxon>Gammaproteobacteria</taxon>
        <taxon>Methylococcales</taxon>
        <taxon>Methylococcaceae</taxon>
        <taxon>Methylomarinum</taxon>
    </lineage>
</organism>
<dbReference type="InterPro" id="IPR018303">
    <property type="entry name" value="ATPase_P-typ_P_site"/>
</dbReference>
<evidence type="ECO:0000256" key="9">
    <source>
        <dbReference type="ARBA" id="ARBA00022967"/>
    </source>
</evidence>
<dbReference type="Gene3D" id="1.20.1110.10">
    <property type="entry name" value="Calcium-transporting ATPase, transmembrane domain"/>
    <property type="match status" value="1"/>
</dbReference>
<feature type="transmembrane region" description="Helical" evidence="13">
    <location>
        <begin position="659"/>
        <end position="679"/>
    </location>
</feature>
<comment type="similarity">
    <text evidence="2">Belongs to the cation transport ATPase (P-type) (TC 3.A.3) family. Type IIIA subfamily.</text>
</comment>
<gene>
    <name evidence="15" type="ORF">Q9L42_017690</name>
</gene>
<name>A0AAU7NTB9_9GAMM</name>
<dbReference type="InterPro" id="IPR023298">
    <property type="entry name" value="ATPase_P-typ_TM_dom_sf"/>
</dbReference>
<evidence type="ECO:0000313" key="16">
    <source>
        <dbReference type="Proteomes" id="UP001225378"/>
    </source>
</evidence>
<dbReference type="InterPro" id="IPR023299">
    <property type="entry name" value="ATPase_P-typ_cyto_dom_N"/>
</dbReference>
<keyword evidence="5" id="KW-0479">Metal-binding</keyword>
<dbReference type="SUPFAM" id="SSF81665">
    <property type="entry name" value="Calcium ATPase, transmembrane domain M"/>
    <property type="match status" value="1"/>
</dbReference>
<dbReference type="InterPro" id="IPR006534">
    <property type="entry name" value="P-type_ATPase_IIIA"/>
</dbReference>
<sequence length="869" mass="94327">MKPNTDQPKAKEQKPDAKEDLKSLPMPELQAKLGASPNGLSQAEAQKRLIEYGPNEIEEKKSNAFLKFLSYFWGPIPWMIEAAVILSAVAQHWPDFGIILLLLMANAVVGFWEEHQAGNAIAALKAKLAVKTQVKRDGEWTNPEARDLVPGDIIHLRLGDIVPADARLLEGDPIEVDQSALTGESLPVNHQCGEAVFSGSIIRTGEIDALVYATGKDTYFGKTAQLVQGAQTASHFQRAVLKIGNYLIILAVTLIAVIITVALFRGDPILTTLQFALVLTVAAIPVAMPTVLSVTMAVGARLLAKEEAIVTRLAAIEELAGVDILCADKTGTLTQNKLTLGDPFSVNGIPADQVILNAALASRADNQDTIDLAVLGGLNNDLSALQDYQVLHFQPFDPVHKRTEATVKGTDGKEFKVTKGAPQVILELASNAGEVKSAAVDKAVNEFAARGFRSLGVARADQEGQWQFLGVLPLFDPPREEARATIATAREMGVKVKMVTGDALAIAQETAKKLGLGANILDAGGFGDTKHHETEQLAESIEKADGFAQVFPEHKFHIIDVLKKRGHIVGMTGDGVNDAPALKKADCGIAVSGATDAARAAASIVLMTTGLSVIIDAIKESRKIFQRMNSYAIYRIAETLRVLLFMTLAILIFNFYPLTAVMIVMLALLNDGAILSIAYDNVHYKDKPEAWNMHMVLGVSTVLGIIGPVAAFGLFYLGERVYHLDREHIQTLMYLMLSVAGHLTIFLTRTRGPFWSIRPAPILLLAVCGTQLVATLIAVYGVFMTPLGWGWAAFVWGYALVWFLVNDGVKILAYRVFDPTAAPLLDKKAVVVTPQQIADRAYELYEQRGRSEGRADQDWLQAEREIRKG</sequence>
<evidence type="ECO:0000256" key="7">
    <source>
        <dbReference type="ARBA" id="ARBA00022840"/>
    </source>
</evidence>
<keyword evidence="11 13" id="KW-0472">Membrane</keyword>
<dbReference type="SFLD" id="SFLDS00003">
    <property type="entry name" value="Haloacid_Dehalogenase"/>
    <property type="match status" value="1"/>
</dbReference>
<dbReference type="PANTHER" id="PTHR42861">
    <property type="entry name" value="CALCIUM-TRANSPORTING ATPASE"/>
    <property type="match status" value="1"/>
</dbReference>
<evidence type="ECO:0000256" key="5">
    <source>
        <dbReference type="ARBA" id="ARBA00022723"/>
    </source>
</evidence>
<dbReference type="FunFam" id="3.40.1110.10:FF:000005">
    <property type="entry name" value="Plasma membrane ATPase"/>
    <property type="match status" value="1"/>
</dbReference>
<dbReference type="NCBIfam" id="TIGR01647">
    <property type="entry name" value="ATPase-IIIA_H"/>
    <property type="match status" value="1"/>
</dbReference>
<evidence type="ECO:0000256" key="12">
    <source>
        <dbReference type="SAM" id="MobiDB-lite"/>
    </source>
</evidence>
<dbReference type="GO" id="GO:0120029">
    <property type="term" value="P:proton export across plasma membrane"/>
    <property type="evidence" value="ECO:0007669"/>
    <property type="project" value="InterPro"/>
</dbReference>
<feature type="transmembrane region" description="Helical" evidence="13">
    <location>
        <begin position="243"/>
        <end position="264"/>
    </location>
</feature>
<dbReference type="Pfam" id="PF00122">
    <property type="entry name" value="E1-E2_ATPase"/>
    <property type="match status" value="1"/>
</dbReference>
<dbReference type="GO" id="GO:0016020">
    <property type="term" value="C:membrane"/>
    <property type="evidence" value="ECO:0007669"/>
    <property type="project" value="UniProtKB-SubCell"/>
</dbReference>
<feature type="transmembrane region" description="Helical" evidence="13">
    <location>
        <begin position="760"/>
        <end position="783"/>
    </location>
</feature>
<keyword evidence="4 13" id="KW-0812">Transmembrane</keyword>
<dbReference type="InterPro" id="IPR044492">
    <property type="entry name" value="P_typ_ATPase_HD_dom"/>
</dbReference>
<dbReference type="NCBIfam" id="TIGR01494">
    <property type="entry name" value="ATPase_P-type"/>
    <property type="match status" value="2"/>
</dbReference>
<feature type="region of interest" description="Disordered" evidence="12">
    <location>
        <begin position="1"/>
        <end position="23"/>
    </location>
</feature>
<dbReference type="InterPro" id="IPR001757">
    <property type="entry name" value="P_typ_ATPase"/>
</dbReference>
<dbReference type="InterPro" id="IPR008250">
    <property type="entry name" value="ATPase_P-typ_transduc_dom_A_sf"/>
</dbReference>
<keyword evidence="7" id="KW-0067">ATP-binding</keyword>
<feature type="compositionally biased region" description="Basic and acidic residues" evidence="12">
    <location>
        <begin position="8"/>
        <end position="22"/>
    </location>
</feature>
<dbReference type="AlphaFoldDB" id="A0AAU7NTB9"/>
<dbReference type="RefSeq" id="WP_305907105.1">
    <property type="nucleotide sequence ID" value="NZ_CP157743.1"/>
</dbReference>
<evidence type="ECO:0000256" key="8">
    <source>
        <dbReference type="ARBA" id="ARBA00022842"/>
    </source>
</evidence>
<dbReference type="SUPFAM" id="SSF56784">
    <property type="entry name" value="HAD-like"/>
    <property type="match status" value="1"/>
</dbReference>
<keyword evidence="6" id="KW-0547">Nucleotide-binding</keyword>
<keyword evidence="10 13" id="KW-1133">Transmembrane helix</keyword>
<dbReference type="EMBL" id="CP157743">
    <property type="protein sequence ID" value="XBS20163.1"/>
    <property type="molecule type" value="Genomic_DNA"/>
</dbReference>
<feature type="transmembrane region" description="Helical" evidence="13">
    <location>
        <begin position="276"/>
        <end position="303"/>
    </location>
</feature>
<keyword evidence="3" id="KW-0597">Phosphoprotein</keyword>
<dbReference type="KEGG" id="mech:Q9L42_017690"/>
<proteinExistence type="inferred from homology"/>
<dbReference type="Pfam" id="PF11154">
    <property type="entry name" value="DUF2934"/>
    <property type="match status" value="1"/>
</dbReference>
<dbReference type="Pfam" id="PF00702">
    <property type="entry name" value="Hydrolase"/>
    <property type="match status" value="1"/>
</dbReference>
<keyword evidence="8" id="KW-0460">Magnesium</keyword>
<evidence type="ECO:0000256" key="2">
    <source>
        <dbReference type="ARBA" id="ARBA00008804"/>
    </source>
</evidence>
<dbReference type="CDD" id="cd02076">
    <property type="entry name" value="P-type_ATPase_H"/>
    <property type="match status" value="1"/>
</dbReference>
<dbReference type="Gene3D" id="2.70.150.10">
    <property type="entry name" value="Calcium-transporting ATPase, cytoplasmic transduction domain A"/>
    <property type="match status" value="1"/>
</dbReference>
<dbReference type="SFLD" id="SFLDG00002">
    <property type="entry name" value="C1.7:_P-type_atpase_like"/>
    <property type="match status" value="1"/>
</dbReference>
<feature type="transmembrane region" description="Helical" evidence="13">
    <location>
        <begin position="96"/>
        <end position="112"/>
    </location>
</feature>
<keyword evidence="9" id="KW-1278">Translocase</keyword>